<dbReference type="OrthoDB" id="9944568at2759"/>
<name>A0A2A6D066_PRIPA</name>
<dbReference type="Pfam" id="PF16916">
    <property type="entry name" value="ZT_dimer"/>
    <property type="match status" value="1"/>
</dbReference>
<evidence type="ECO:0000256" key="2">
    <source>
        <dbReference type="ARBA" id="ARBA00008873"/>
    </source>
</evidence>
<keyword evidence="6 10" id="KW-1133">Transmembrane helix</keyword>
<evidence type="ECO:0000256" key="10">
    <source>
        <dbReference type="SAM" id="Phobius"/>
    </source>
</evidence>
<keyword evidence="5" id="KW-0864">Zinc transport</keyword>
<evidence type="ECO:0000256" key="5">
    <source>
        <dbReference type="ARBA" id="ARBA00022906"/>
    </source>
</evidence>
<dbReference type="GO" id="GO:0005886">
    <property type="term" value="C:plasma membrane"/>
    <property type="evidence" value="ECO:0000318"/>
    <property type="project" value="GO_Central"/>
</dbReference>
<dbReference type="GO" id="GO:0005385">
    <property type="term" value="F:zinc ion transmembrane transporter activity"/>
    <property type="evidence" value="ECO:0000318"/>
    <property type="project" value="GO_Central"/>
</dbReference>
<dbReference type="PANTHER" id="PTHR11562:SF17">
    <property type="entry name" value="RE54080P-RELATED"/>
    <property type="match status" value="1"/>
</dbReference>
<reference evidence="13" key="2">
    <citation type="submission" date="2022-06" db="UniProtKB">
        <authorList>
            <consortium name="EnsemblMetazoa"/>
        </authorList>
    </citation>
    <scope>IDENTIFICATION</scope>
    <source>
        <strain evidence="13">PS312</strain>
    </source>
</reference>
<sequence>MSDVEKEGLLKKENLLAAKSYESIGAASNFHCHDEEERKGDESNRRAKRTLWISLTICLFFMICEVVGGWWAQSLAIITDAAHLLTDFASMLISLFSLYLASRPASRRMSFGFQRAEVLGAFVSVFLIWIVTGILVYLAVMRIINGDYEIEGSIMAITAGIGVCVNLVMGAMLYFGGHPHSHLGGGSHGHSHGGHSNEHEHEEEEEGHGHSHGGESHDHSEGDAEEGHGHSKEGSDSSASGHKHSEQNINVRAAFIHVIGDLIQSVGVLVAALVIFFFPDWSVVDPICTLFFSIIVLFTTIYIMRDALVVLLEGRPSNIDFSLVFQSLGEIPGVQKVHDLRIWALTMDKVALSVHLEINKDAKAQKVLKATRYMLKNKFSVFESTVQIENYATHKSDCEKHVIMKKWYNKYCQIVPDHVAVHETTDKETLHENLAEEAKKYCKEALLRKYRLDIDELSRKFDLLASETQVYGRCWTDLYQEIAGRNMNCEHSEYIHDLVQVMMIDELIKFGDEAQTDIYWSNSQIFQRETSWNYMKVCDDYVTKTWKNYLIFVNKKLNNPENAHKFRRYLLEEERKLLDTLEMEELLKILVANSKILDGVGKVEYTKSRWNRQLGLAILEMQQGGLLSWMCLPVYFQNAIDLKELIEKYAVVLKAEQEGDAYDISSAKLEMYHLQYKQLCRDNSPRPPSEKEIALDKTMKKFFDAMRQKIMESANQL</sequence>
<keyword evidence="8 10" id="KW-0472">Membrane</keyword>
<reference evidence="14" key="1">
    <citation type="journal article" date="2008" name="Nat. Genet.">
        <title>The Pristionchus pacificus genome provides a unique perspective on nematode lifestyle and parasitism.</title>
        <authorList>
            <person name="Dieterich C."/>
            <person name="Clifton S.W."/>
            <person name="Schuster L.N."/>
            <person name="Chinwalla A."/>
            <person name="Delehaunty K."/>
            <person name="Dinkelacker I."/>
            <person name="Fulton L."/>
            <person name="Fulton R."/>
            <person name="Godfrey J."/>
            <person name="Minx P."/>
            <person name="Mitreva M."/>
            <person name="Roeseler W."/>
            <person name="Tian H."/>
            <person name="Witte H."/>
            <person name="Yang S.P."/>
            <person name="Wilson R.K."/>
            <person name="Sommer R.J."/>
        </authorList>
    </citation>
    <scope>NUCLEOTIDE SEQUENCE [LARGE SCALE GENOMIC DNA]</scope>
    <source>
        <strain evidence="14">PS312</strain>
    </source>
</reference>
<feature type="transmembrane region" description="Helical" evidence="10">
    <location>
        <begin position="253"/>
        <end position="278"/>
    </location>
</feature>
<feature type="transmembrane region" description="Helical" evidence="10">
    <location>
        <begin position="121"/>
        <end position="140"/>
    </location>
</feature>
<evidence type="ECO:0000256" key="6">
    <source>
        <dbReference type="ARBA" id="ARBA00022989"/>
    </source>
</evidence>
<proteinExistence type="inferred from homology"/>
<feature type="transmembrane region" description="Helical" evidence="10">
    <location>
        <begin position="152"/>
        <end position="175"/>
    </location>
</feature>
<dbReference type="InterPro" id="IPR058533">
    <property type="entry name" value="Cation_efflux_TM"/>
</dbReference>
<feature type="compositionally biased region" description="Basic and acidic residues" evidence="9">
    <location>
        <begin position="207"/>
        <end position="235"/>
    </location>
</feature>
<feature type="region of interest" description="Disordered" evidence="9">
    <location>
        <begin position="184"/>
        <end position="243"/>
    </location>
</feature>
<dbReference type="GO" id="GO:0010043">
    <property type="term" value="P:response to zinc ion"/>
    <property type="evidence" value="ECO:0000318"/>
    <property type="project" value="GO_Central"/>
</dbReference>
<dbReference type="InterPro" id="IPR036837">
    <property type="entry name" value="Cation_efflux_CTD_sf"/>
</dbReference>
<evidence type="ECO:0000259" key="12">
    <source>
        <dbReference type="Pfam" id="PF16916"/>
    </source>
</evidence>
<dbReference type="NCBIfam" id="TIGR01297">
    <property type="entry name" value="CDF"/>
    <property type="match status" value="1"/>
</dbReference>
<evidence type="ECO:0000313" key="13">
    <source>
        <dbReference type="EnsemblMetazoa" id="PPA21830.1"/>
    </source>
</evidence>
<evidence type="ECO:0000256" key="9">
    <source>
        <dbReference type="SAM" id="MobiDB-lite"/>
    </source>
</evidence>
<protein>
    <submittedName>
        <fullName evidence="13">Ttm-1</fullName>
    </submittedName>
</protein>
<evidence type="ECO:0000256" key="3">
    <source>
        <dbReference type="ARBA" id="ARBA00022448"/>
    </source>
</evidence>
<feature type="transmembrane region" description="Helical" evidence="10">
    <location>
        <begin position="51"/>
        <end position="72"/>
    </location>
</feature>
<accession>A0A8R1UFN6</accession>
<evidence type="ECO:0000256" key="8">
    <source>
        <dbReference type="ARBA" id="ARBA00023136"/>
    </source>
</evidence>
<feature type="domain" description="Cation efflux protein cytoplasmic" evidence="12">
    <location>
        <begin position="316"/>
        <end position="391"/>
    </location>
</feature>
<comment type="subcellular location">
    <subcellularLocation>
        <location evidence="1">Membrane</location>
        <topology evidence="1">Multi-pass membrane protein</topology>
    </subcellularLocation>
</comment>
<evidence type="ECO:0000313" key="14">
    <source>
        <dbReference type="Proteomes" id="UP000005239"/>
    </source>
</evidence>
<evidence type="ECO:0000256" key="7">
    <source>
        <dbReference type="ARBA" id="ARBA00023065"/>
    </source>
</evidence>
<dbReference type="EnsemblMetazoa" id="PPA21830.1">
    <property type="protein sequence ID" value="PPA21830.1"/>
    <property type="gene ID" value="WBGene00111384"/>
</dbReference>
<evidence type="ECO:0000259" key="11">
    <source>
        <dbReference type="Pfam" id="PF01545"/>
    </source>
</evidence>
<keyword evidence="7" id="KW-0406">Ion transport</keyword>
<dbReference type="Proteomes" id="UP000005239">
    <property type="component" value="Unassembled WGS sequence"/>
</dbReference>
<evidence type="ECO:0000256" key="4">
    <source>
        <dbReference type="ARBA" id="ARBA00022692"/>
    </source>
</evidence>
<dbReference type="InterPro" id="IPR050681">
    <property type="entry name" value="CDF/SLC30A"/>
</dbReference>
<organism evidence="13 14">
    <name type="scientific">Pristionchus pacificus</name>
    <name type="common">Parasitic nematode worm</name>
    <dbReference type="NCBI Taxonomy" id="54126"/>
    <lineage>
        <taxon>Eukaryota</taxon>
        <taxon>Metazoa</taxon>
        <taxon>Ecdysozoa</taxon>
        <taxon>Nematoda</taxon>
        <taxon>Chromadorea</taxon>
        <taxon>Rhabditida</taxon>
        <taxon>Rhabditina</taxon>
        <taxon>Diplogasteromorpha</taxon>
        <taxon>Diplogasteroidea</taxon>
        <taxon>Neodiplogasteridae</taxon>
        <taxon>Pristionchus</taxon>
    </lineage>
</organism>
<dbReference type="InterPro" id="IPR002524">
    <property type="entry name" value="Cation_efflux"/>
</dbReference>
<feature type="domain" description="Cation efflux protein transmembrane" evidence="11">
    <location>
        <begin position="51"/>
        <end position="312"/>
    </location>
</feature>
<dbReference type="Gene3D" id="1.20.1510.10">
    <property type="entry name" value="Cation efflux protein transmembrane domain"/>
    <property type="match status" value="1"/>
</dbReference>
<dbReference type="GO" id="GO:0071577">
    <property type="term" value="P:zinc ion transmembrane transport"/>
    <property type="evidence" value="ECO:0000318"/>
    <property type="project" value="GO_Central"/>
</dbReference>
<dbReference type="SUPFAM" id="SSF161111">
    <property type="entry name" value="Cation efflux protein transmembrane domain-like"/>
    <property type="match status" value="1"/>
</dbReference>
<dbReference type="Pfam" id="PF01545">
    <property type="entry name" value="Cation_efflux"/>
    <property type="match status" value="1"/>
</dbReference>
<dbReference type="SUPFAM" id="SSF160240">
    <property type="entry name" value="Cation efflux protein cytoplasmic domain-like"/>
    <property type="match status" value="1"/>
</dbReference>
<comment type="similarity">
    <text evidence="2">Belongs to the cation diffusion facilitator (CDF) transporter (TC 2.A.4) family. SLC30A subfamily.</text>
</comment>
<keyword evidence="4 10" id="KW-0812">Transmembrane</keyword>
<keyword evidence="3" id="KW-0813">Transport</keyword>
<evidence type="ECO:0000256" key="1">
    <source>
        <dbReference type="ARBA" id="ARBA00004141"/>
    </source>
</evidence>
<feature type="transmembrane region" description="Helical" evidence="10">
    <location>
        <begin position="84"/>
        <end position="101"/>
    </location>
</feature>
<feature type="transmembrane region" description="Helical" evidence="10">
    <location>
        <begin position="290"/>
        <end position="312"/>
    </location>
</feature>
<keyword evidence="14" id="KW-1185">Reference proteome</keyword>
<accession>A0A2A6D066</accession>
<dbReference type="AlphaFoldDB" id="A0A2A6D066"/>
<dbReference type="PANTHER" id="PTHR11562">
    <property type="entry name" value="CATION EFFLUX PROTEIN/ ZINC TRANSPORTER"/>
    <property type="match status" value="1"/>
</dbReference>
<dbReference type="InterPro" id="IPR027470">
    <property type="entry name" value="Cation_efflux_CTD"/>
</dbReference>
<gene>
    <name evidence="13" type="primary">WBGene00111384</name>
</gene>
<dbReference type="InterPro" id="IPR027469">
    <property type="entry name" value="Cation_efflux_TMD_sf"/>
</dbReference>
<keyword evidence="5" id="KW-0862">Zinc</keyword>